<sequence length="297" mass="33685">MWTLVKHLPTLFTVVETPLIVLSALVHAVCLLAPLVGTQLDDRRLSALLIALQSFPFTLLGIHFFYRYLAVRRPELLQMFSKKSIRLLLNVGILGTERAVFRHFSCLFGTTGESDSAGTRAVIAECELKYGNRIEHAWIILDHWRDNKLDVIVFTTVVVMNVIKISSLISAASLASFTFTRKKRSKIENESSTEEIPNCALRVARFFHEADVPYIFQYIPFLLCVNIPFFRIPITFMHDWSITLLSCYPACDAAVMILLITDYRRGLQGMIMKKRTGKIHTLSNGGKSSYRSHSSLP</sequence>
<dbReference type="Pfam" id="PF10326">
    <property type="entry name" value="7TM_GPCR_Str"/>
    <property type="match status" value="1"/>
</dbReference>
<gene>
    <name evidence="2" type="primary">WBGene00279768</name>
</gene>
<organism evidence="2 3">
    <name type="scientific">Pristionchus pacificus</name>
    <name type="common">Parasitic nematode worm</name>
    <dbReference type="NCBI Taxonomy" id="54126"/>
    <lineage>
        <taxon>Eukaryota</taxon>
        <taxon>Metazoa</taxon>
        <taxon>Ecdysozoa</taxon>
        <taxon>Nematoda</taxon>
        <taxon>Chromadorea</taxon>
        <taxon>Rhabditida</taxon>
        <taxon>Rhabditina</taxon>
        <taxon>Diplogasteromorpha</taxon>
        <taxon>Diplogasteroidea</taxon>
        <taxon>Neodiplogasteridae</taxon>
        <taxon>Pristionchus</taxon>
    </lineage>
</organism>
<evidence type="ECO:0008006" key="4">
    <source>
        <dbReference type="Google" id="ProtNLM"/>
    </source>
</evidence>
<evidence type="ECO:0000313" key="3">
    <source>
        <dbReference type="Proteomes" id="UP000005239"/>
    </source>
</evidence>
<protein>
    <recommendedName>
        <fullName evidence="4">G protein-coupled receptor</fullName>
    </recommendedName>
</protein>
<proteinExistence type="predicted"/>
<feature type="transmembrane region" description="Helical" evidence="1">
    <location>
        <begin position="20"/>
        <end position="38"/>
    </location>
</feature>
<dbReference type="AlphaFoldDB" id="A0A8R1YZ08"/>
<evidence type="ECO:0000256" key="1">
    <source>
        <dbReference type="SAM" id="Phobius"/>
    </source>
</evidence>
<dbReference type="EnsemblMetazoa" id="PPA41399.1">
    <property type="protein sequence ID" value="PPA41399.1"/>
    <property type="gene ID" value="WBGene00279768"/>
</dbReference>
<keyword evidence="1" id="KW-1133">Transmembrane helix</keyword>
<dbReference type="PANTHER" id="PTHR45907">
    <property type="entry name" value="SERPENTINE RECEPTOR, CLASS J"/>
    <property type="match status" value="1"/>
</dbReference>
<dbReference type="InterPro" id="IPR019423">
    <property type="entry name" value="7TM_GPCR_serpentine_rcpt_Srj"/>
</dbReference>
<feature type="transmembrane region" description="Helical" evidence="1">
    <location>
        <begin position="45"/>
        <end position="66"/>
    </location>
</feature>
<keyword evidence="1" id="KW-0472">Membrane</keyword>
<name>A0A8R1YZ08_PRIPA</name>
<accession>A0A8R1YZ08</accession>
<keyword evidence="1" id="KW-0812">Transmembrane</keyword>
<dbReference type="PANTHER" id="PTHR45907:SF16">
    <property type="entry name" value="SERPENTINE RECEPTOR, CLASS J"/>
    <property type="match status" value="1"/>
</dbReference>
<feature type="transmembrane region" description="Helical" evidence="1">
    <location>
        <begin position="240"/>
        <end position="260"/>
    </location>
</feature>
<reference evidence="2" key="2">
    <citation type="submission" date="2022-06" db="UniProtKB">
        <authorList>
            <consortium name="EnsemblMetazoa"/>
        </authorList>
    </citation>
    <scope>IDENTIFICATION</scope>
    <source>
        <strain evidence="2">PS312</strain>
    </source>
</reference>
<feature type="transmembrane region" description="Helical" evidence="1">
    <location>
        <begin position="151"/>
        <end position="177"/>
    </location>
</feature>
<dbReference type="InterPro" id="IPR019428">
    <property type="entry name" value="7TM_GPCR_serpentine_rcpt_Str"/>
</dbReference>
<evidence type="ECO:0000313" key="2">
    <source>
        <dbReference type="EnsemblMetazoa" id="PPA41399.1"/>
    </source>
</evidence>
<reference evidence="3" key="1">
    <citation type="journal article" date="2008" name="Nat. Genet.">
        <title>The Pristionchus pacificus genome provides a unique perspective on nematode lifestyle and parasitism.</title>
        <authorList>
            <person name="Dieterich C."/>
            <person name="Clifton S.W."/>
            <person name="Schuster L.N."/>
            <person name="Chinwalla A."/>
            <person name="Delehaunty K."/>
            <person name="Dinkelacker I."/>
            <person name="Fulton L."/>
            <person name="Fulton R."/>
            <person name="Godfrey J."/>
            <person name="Minx P."/>
            <person name="Mitreva M."/>
            <person name="Roeseler W."/>
            <person name="Tian H."/>
            <person name="Witte H."/>
            <person name="Yang S.P."/>
            <person name="Wilson R.K."/>
            <person name="Sommer R.J."/>
        </authorList>
    </citation>
    <scope>NUCLEOTIDE SEQUENCE [LARGE SCALE GENOMIC DNA]</scope>
    <source>
        <strain evidence="3">PS312</strain>
    </source>
</reference>
<dbReference type="SUPFAM" id="SSF81321">
    <property type="entry name" value="Family A G protein-coupled receptor-like"/>
    <property type="match status" value="1"/>
</dbReference>
<dbReference type="Proteomes" id="UP000005239">
    <property type="component" value="Unassembled WGS sequence"/>
</dbReference>
<feature type="transmembrane region" description="Helical" evidence="1">
    <location>
        <begin position="215"/>
        <end position="234"/>
    </location>
</feature>
<keyword evidence="3" id="KW-1185">Reference proteome</keyword>